<proteinExistence type="predicted"/>
<organism evidence="1 2">
    <name type="scientific">Bonamia ostreae</name>
    <dbReference type="NCBI Taxonomy" id="126728"/>
    <lineage>
        <taxon>Eukaryota</taxon>
        <taxon>Sar</taxon>
        <taxon>Rhizaria</taxon>
        <taxon>Endomyxa</taxon>
        <taxon>Ascetosporea</taxon>
        <taxon>Haplosporida</taxon>
        <taxon>Bonamia</taxon>
    </lineage>
</organism>
<evidence type="ECO:0008006" key="3">
    <source>
        <dbReference type="Google" id="ProtNLM"/>
    </source>
</evidence>
<dbReference type="EMBL" id="JBDODL010000017">
    <property type="protein sequence ID" value="MES1918116.1"/>
    <property type="molecule type" value="Genomic_DNA"/>
</dbReference>
<sequence>MLSFSSPVRSLPRTAFLLGLTPIVLGTDKLFSSSSAELNLKTSSLFTEPPPGILARMLSFFPSELWQSDANPRFKFSSSAIEQSNRRGGSL</sequence>
<comment type="caution">
    <text evidence="1">The sequence shown here is derived from an EMBL/GenBank/DDBJ whole genome shotgun (WGS) entry which is preliminary data.</text>
</comment>
<dbReference type="Proteomes" id="UP001439008">
    <property type="component" value="Unassembled WGS sequence"/>
</dbReference>
<gene>
    <name evidence="1" type="ORF">MHBO_000133</name>
</gene>
<reference evidence="1 2" key="1">
    <citation type="journal article" date="2024" name="BMC Biol.">
        <title>Comparative genomics of Ascetosporea gives new insight into the evolutionary basis for animal parasitism in Rhizaria.</title>
        <authorList>
            <person name="Hiltunen Thoren M."/>
            <person name="Onut-Brannstrom I."/>
            <person name="Alfjorden A."/>
            <person name="Peckova H."/>
            <person name="Swords F."/>
            <person name="Hooper C."/>
            <person name="Holzer A.S."/>
            <person name="Bass D."/>
            <person name="Burki F."/>
        </authorList>
    </citation>
    <scope>NUCLEOTIDE SEQUENCE [LARGE SCALE GENOMIC DNA]</scope>
    <source>
        <strain evidence="1">20-A016</strain>
    </source>
</reference>
<evidence type="ECO:0000313" key="2">
    <source>
        <dbReference type="Proteomes" id="UP001439008"/>
    </source>
</evidence>
<evidence type="ECO:0000313" key="1">
    <source>
        <dbReference type="EMBL" id="MES1918116.1"/>
    </source>
</evidence>
<protein>
    <recommendedName>
        <fullName evidence="3">Secreted protein</fullName>
    </recommendedName>
</protein>
<name>A0ABV2AEJ3_9EUKA</name>
<keyword evidence="2" id="KW-1185">Reference proteome</keyword>
<accession>A0ABV2AEJ3</accession>